<evidence type="ECO:0000259" key="2">
    <source>
        <dbReference type="Pfam" id="PF12776"/>
    </source>
</evidence>
<feature type="region of interest" description="Disordered" evidence="1">
    <location>
        <begin position="152"/>
        <end position="186"/>
    </location>
</feature>
<reference evidence="3" key="1">
    <citation type="submission" date="2020-09" db="EMBL/GenBank/DDBJ databases">
        <title>Genome-Enabled Discovery of Anthraquinone Biosynthesis in Senna tora.</title>
        <authorList>
            <person name="Kang S.-H."/>
            <person name="Pandey R.P."/>
            <person name="Lee C.-M."/>
            <person name="Sim J.-S."/>
            <person name="Jeong J.-T."/>
            <person name="Choi B.-S."/>
            <person name="Jung M."/>
            <person name="Ginzburg D."/>
            <person name="Zhao K."/>
            <person name="Won S.Y."/>
            <person name="Oh T.-J."/>
            <person name="Yu Y."/>
            <person name="Kim N.-H."/>
            <person name="Lee O.R."/>
            <person name="Lee T.-H."/>
            <person name="Bashyal P."/>
            <person name="Kim T.-S."/>
            <person name="Lee W.-H."/>
            <person name="Kawkins C."/>
            <person name="Kim C.-K."/>
            <person name="Kim J.S."/>
            <person name="Ahn B.O."/>
            <person name="Rhee S.Y."/>
            <person name="Sohng J.K."/>
        </authorList>
    </citation>
    <scope>NUCLEOTIDE SEQUENCE</scope>
    <source>
        <tissue evidence="3">Leaf</tissue>
    </source>
</reference>
<gene>
    <name evidence="3" type="ORF">G2W53_002617</name>
</gene>
<dbReference type="InterPro" id="IPR024752">
    <property type="entry name" value="Myb/SANT-like_dom"/>
</dbReference>
<feature type="region of interest" description="Disordered" evidence="1">
    <location>
        <begin position="1"/>
        <end position="20"/>
    </location>
</feature>
<dbReference type="Proteomes" id="UP000634136">
    <property type="component" value="Unassembled WGS sequence"/>
</dbReference>
<keyword evidence="4" id="KW-1185">Reference proteome</keyword>
<evidence type="ECO:0000313" key="4">
    <source>
        <dbReference type="Proteomes" id="UP000634136"/>
    </source>
</evidence>
<organism evidence="3 4">
    <name type="scientific">Senna tora</name>
    <dbReference type="NCBI Taxonomy" id="362788"/>
    <lineage>
        <taxon>Eukaryota</taxon>
        <taxon>Viridiplantae</taxon>
        <taxon>Streptophyta</taxon>
        <taxon>Embryophyta</taxon>
        <taxon>Tracheophyta</taxon>
        <taxon>Spermatophyta</taxon>
        <taxon>Magnoliopsida</taxon>
        <taxon>eudicotyledons</taxon>
        <taxon>Gunneridae</taxon>
        <taxon>Pentapetalae</taxon>
        <taxon>rosids</taxon>
        <taxon>fabids</taxon>
        <taxon>Fabales</taxon>
        <taxon>Fabaceae</taxon>
        <taxon>Caesalpinioideae</taxon>
        <taxon>Cassia clade</taxon>
        <taxon>Senna</taxon>
    </lineage>
</organism>
<dbReference type="EMBL" id="JAAIUW010000002">
    <property type="protein sequence ID" value="KAF7840319.1"/>
    <property type="molecule type" value="Genomic_DNA"/>
</dbReference>
<sequence length="350" mass="39897">MSEKSMTSEKSKGSSGRETWSPEMDEALVDAFFHQHNMGNKNNGNFTTTTYDNITKELEAKFDRVFEKEKVKTRWKNLKSRFAKCYDLFKHGLSGFSWNPTTKYWCAKPEVWEKLIETKPEAQEWMRKPIAHYDKMMVIYGNDRATGQISTTAKEKRKRPLIEETESLDTIDASSEMGNQDLGDDNAVTSPAVQIVQDLGENSSKKNKKTNKCDQETERVGKALEDIAQAIKDGNTIFEKVMQKNPISEAEVWKLLKDLNIDADLIGSVYLHLVENPDKLRALIGLPDENRKAFLLQIVFGSSNPPRYILLFSSIYVDMLNAFNLCLAGTEDYEIGTEDQGMDQGMRDDK</sequence>
<dbReference type="OrthoDB" id="611564at2759"/>
<keyword evidence="3" id="KW-0238">DNA-binding</keyword>
<evidence type="ECO:0000313" key="3">
    <source>
        <dbReference type="EMBL" id="KAF7840319.1"/>
    </source>
</evidence>
<name>A0A834XA58_9FABA</name>
<dbReference type="AlphaFoldDB" id="A0A834XA58"/>
<feature type="compositionally biased region" description="Basic and acidic residues" evidence="1">
    <location>
        <begin position="1"/>
        <end position="12"/>
    </location>
</feature>
<proteinExistence type="predicted"/>
<dbReference type="PANTHER" id="PTHR46929:SF13">
    <property type="entry name" value="MYB_SANT-LIKE DNA-BINDING DOMAIN PROTEIN"/>
    <property type="match status" value="1"/>
</dbReference>
<protein>
    <submittedName>
        <fullName evidence="3">Myb/SANT-like DNA-binding domain protein</fullName>
    </submittedName>
</protein>
<dbReference type="Pfam" id="PF12776">
    <property type="entry name" value="Myb_DNA-bind_3"/>
    <property type="match status" value="1"/>
</dbReference>
<feature type="domain" description="Myb/SANT-like" evidence="2">
    <location>
        <begin position="19"/>
        <end position="114"/>
    </location>
</feature>
<dbReference type="PANTHER" id="PTHR46929">
    <property type="entry name" value="EXPRESSED PROTEIN"/>
    <property type="match status" value="1"/>
</dbReference>
<dbReference type="GO" id="GO:0003677">
    <property type="term" value="F:DNA binding"/>
    <property type="evidence" value="ECO:0007669"/>
    <property type="project" value="UniProtKB-KW"/>
</dbReference>
<evidence type="ECO:0000256" key="1">
    <source>
        <dbReference type="SAM" id="MobiDB-lite"/>
    </source>
</evidence>
<accession>A0A834XA58</accession>
<comment type="caution">
    <text evidence="3">The sequence shown here is derived from an EMBL/GenBank/DDBJ whole genome shotgun (WGS) entry which is preliminary data.</text>
</comment>